<protein>
    <recommendedName>
        <fullName evidence="3">phosphoglycerate mutase (2,3-diphosphoglycerate-dependent)</fullName>
        <ecNumber evidence="3">5.4.2.11</ecNumber>
    </recommendedName>
</protein>
<feature type="non-terminal residue" evidence="6">
    <location>
        <position position="1"/>
    </location>
</feature>
<dbReference type="AlphaFoldDB" id="A0A381SEK2"/>
<evidence type="ECO:0000256" key="3">
    <source>
        <dbReference type="ARBA" id="ARBA00012028"/>
    </source>
</evidence>
<reference evidence="6" key="1">
    <citation type="submission" date="2018-05" db="EMBL/GenBank/DDBJ databases">
        <authorList>
            <person name="Lanie J.A."/>
            <person name="Ng W.-L."/>
            <person name="Kazmierczak K.M."/>
            <person name="Andrzejewski T.M."/>
            <person name="Davidsen T.M."/>
            <person name="Wayne K.J."/>
            <person name="Tettelin H."/>
            <person name="Glass J.I."/>
            <person name="Rusch D."/>
            <person name="Podicherti R."/>
            <person name="Tsui H.-C.T."/>
            <person name="Winkler M.E."/>
        </authorList>
    </citation>
    <scope>NUCLEOTIDE SEQUENCE</scope>
</reference>
<evidence type="ECO:0000256" key="2">
    <source>
        <dbReference type="ARBA" id="ARBA00006717"/>
    </source>
</evidence>
<dbReference type="PROSITE" id="PS00175">
    <property type="entry name" value="PG_MUTASE"/>
    <property type="match status" value="1"/>
</dbReference>
<keyword evidence="4" id="KW-0324">Glycolysis</keyword>
<dbReference type="NCBIfam" id="NF010713">
    <property type="entry name" value="PRK14115.1"/>
    <property type="match status" value="1"/>
</dbReference>
<dbReference type="Pfam" id="PF00300">
    <property type="entry name" value="His_Phos_1"/>
    <property type="match status" value="1"/>
</dbReference>
<dbReference type="NCBIfam" id="TIGR01258">
    <property type="entry name" value="pgm_1"/>
    <property type="match status" value="1"/>
</dbReference>
<sequence length="262" mass="28868">VDSAPERWWTGAVPTLILLRHGQSEWNAANRFTGWYDCDLTPAGEQEARSAGAQLADRGMSPDIAHTSLQTRAIRTTDLVLEALGRPDIPVQRDWRLNERHYGDLTGLDKVATRERYGDEQFLAWRRGYTTPPPPIGTDNPYNPQNDPRFAEVPEGAMPLTECLADVVVRLLSYWEEAITPDLAAGQMVLISAHGNSLRALCKHLDRIGDDAVTGLNIPTGTPLVYELDNDLRPIEECPVLQRALDPEAALVAAEAVGRQAG</sequence>
<evidence type="ECO:0000313" key="6">
    <source>
        <dbReference type="EMBL" id="SVA02510.1"/>
    </source>
</evidence>
<dbReference type="InterPro" id="IPR029033">
    <property type="entry name" value="His_PPase_superfam"/>
</dbReference>
<evidence type="ECO:0000256" key="5">
    <source>
        <dbReference type="ARBA" id="ARBA00023235"/>
    </source>
</evidence>
<dbReference type="CDD" id="cd07067">
    <property type="entry name" value="HP_PGM_like"/>
    <property type="match status" value="1"/>
</dbReference>
<accession>A0A381SEK2</accession>
<dbReference type="SUPFAM" id="SSF53254">
    <property type="entry name" value="Phosphoglycerate mutase-like"/>
    <property type="match status" value="1"/>
</dbReference>
<dbReference type="InterPro" id="IPR005952">
    <property type="entry name" value="Phosphogly_mut1"/>
</dbReference>
<dbReference type="FunFam" id="3.40.50.1240:FF:000003">
    <property type="entry name" value="2,3-bisphosphoglycerate-dependent phosphoglycerate mutase"/>
    <property type="match status" value="1"/>
</dbReference>
<dbReference type="SMART" id="SM00855">
    <property type="entry name" value="PGAM"/>
    <property type="match status" value="1"/>
</dbReference>
<dbReference type="PANTHER" id="PTHR11931">
    <property type="entry name" value="PHOSPHOGLYCERATE MUTASE"/>
    <property type="match status" value="1"/>
</dbReference>
<dbReference type="InterPro" id="IPR001345">
    <property type="entry name" value="PG/BPGM_mutase_AS"/>
</dbReference>
<gene>
    <name evidence="6" type="ORF">METZ01_LOCUS55364</name>
</gene>
<keyword evidence="5" id="KW-0413">Isomerase</keyword>
<evidence type="ECO:0000256" key="1">
    <source>
        <dbReference type="ARBA" id="ARBA00000380"/>
    </source>
</evidence>
<dbReference type="EC" id="5.4.2.11" evidence="3"/>
<evidence type="ECO:0000256" key="4">
    <source>
        <dbReference type="ARBA" id="ARBA00023152"/>
    </source>
</evidence>
<dbReference type="EMBL" id="UINC01003012">
    <property type="protein sequence ID" value="SVA02510.1"/>
    <property type="molecule type" value="Genomic_DNA"/>
</dbReference>
<dbReference type="GO" id="GO:0006096">
    <property type="term" value="P:glycolytic process"/>
    <property type="evidence" value="ECO:0007669"/>
    <property type="project" value="UniProtKB-KW"/>
</dbReference>
<dbReference type="InterPro" id="IPR013078">
    <property type="entry name" value="His_Pase_superF_clade-1"/>
</dbReference>
<organism evidence="6">
    <name type="scientific">marine metagenome</name>
    <dbReference type="NCBI Taxonomy" id="408172"/>
    <lineage>
        <taxon>unclassified sequences</taxon>
        <taxon>metagenomes</taxon>
        <taxon>ecological metagenomes</taxon>
    </lineage>
</organism>
<dbReference type="HAMAP" id="MF_01039">
    <property type="entry name" value="PGAM_GpmA"/>
    <property type="match status" value="1"/>
</dbReference>
<dbReference type="GO" id="GO:0004619">
    <property type="term" value="F:phosphoglycerate mutase activity"/>
    <property type="evidence" value="ECO:0007669"/>
    <property type="project" value="UniProtKB-EC"/>
</dbReference>
<comment type="similarity">
    <text evidence="2">Belongs to the phosphoglycerate mutase family. BPG-dependent PGAM subfamily.</text>
</comment>
<proteinExistence type="inferred from homology"/>
<name>A0A381SEK2_9ZZZZ</name>
<comment type="catalytic activity">
    <reaction evidence="1">
        <text>(2R)-2-phosphoglycerate = (2R)-3-phosphoglycerate</text>
        <dbReference type="Rhea" id="RHEA:15901"/>
        <dbReference type="ChEBI" id="CHEBI:58272"/>
        <dbReference type="ChEBI" id="CHEBI:58289"/>
        <dbReference type="EC" id="5.4.2.11"/>
    </reaction>
</comment>
<dbReference type="Gene3D" id="3.40.50.1240">
    <property type="entry name" value="Phosphoglycerate mutase-like"/>
    <property type="match status" value="1"/>
</dbReference>